<proteinExistence type="predicted"/>
<evidence type="ECO:0000313" key="2">
    <source>
        <dbReference type="EMBL" id="CAI2199557.1"/>
    </source>
</evidence>
<dbReference type="InterPro" id="IPR041616">
    <property type="entry name" value="PheRS_beta_core"/>
</dbReference>
<organism evidence="2 3">
    <name type="scientific">Funneliformis geosporum</name>
    <dbReference type="NCBI Taxonomy" id="1117311"/>
    <lineage>
        <taxon>Eukaryota</taxon>
        <taxon>Fungi</taxon>
        <taxon>Fungi incertae sedis</taxon>
        <taxon>Mucoromycota</taxon>
        <taxon>Glomeromycotina</taxon>
        <taxon>Glomeromycetes</taxon>
        <taxon>Glomerales</taxon>
        <taxon>Glomeraceae</taxon>
        <taxon>Funneliformis</taxon>
    </lineage>
</organism>
<dbReference type="EMBL" id="CAMKVN010021685">
    <property type="protein sequence ID" value="CAI2199557.1"/>
    <property type="molecule type" value="Genomic_DNA"/>
</dbReference>
<evidence type="ECO:0000259" key="1">
    <source>
        <dbReference type="Pfam" id="PF17759"/>
    </source>
</evidence>
<feature type="non-terminal residue" evidence="2">
    <location>
        <position position="1"/>
    </location>
</feature>
<name>A0A9W4TAC1_9GLOM</name>
<dbReference type="AlphaFoldDB" id="A0A9W4TAC1"/>
<protein>
    <submittedName>
        <fullName evidence="2">9251_t:CDS:1</fullName>
    </submittedName>
</protein>
<dbReference type="Pfam" id="PF17759">
    <property type="entry name" value="tRNA_synthFbeta"/>
    <property type="match status" value="1"/>
</dbReference>
<sequence length="163" mass="18556">SVYSSQPPEELLVLSGVAASNFFSRQTNLILTTQQVLTRVISLIVETYQGDLDSGTFFSYQKTEKKEPTVAIKGIYYINSPLSRPDITSSEDLLEELLRIYDYNKLVSSLPTNFPTATANGKKKYDEKQKMILKTYLTNQGWQEIITYSLISSEMKHDFNYAV</sequence>
<dbReference type="OrthoDB" id="2389074at2759"/>
<dbReference type="InterPro" id="IPR009061">
    <property type="entry name" value="DNA-bd_dom_put_sf"/>
</dbReference>
<evidence type="ECO:0000313" key="3">
    <source>
        <dbReference type="Proteomes" id="UP001153678"/>
    </source>
</evidence>
<dbReference type="SUPFAM" id="SSF46955">
    <property type="entry name" value="Putative DNA-binding domain"/>
    <property type="match status" value="1"/>
</dbReference>
<feature type="non-terminal residue" evidence="2">
    <location>
        <position position="163"/>
    </location>
</feature>
<keyword evidence="3" id="KW-1185">Reference proteome</keyword>
<dbReference type="Proteomes" id="UP001153678">
    <property type="component" value="Unassembled WGS sequence"/>
</dbReference>
<gene>
    <name evidence="2" type="ORF">FWILDA_LOCUS19133</name>
</gene>
<reference evidence="2" key="1">
    <citation type="submission" date="2022-08" db="EMBL/GenBank/DDBJ databases">
        <authorList>
            <person name="Kallberg Y."/>
            <person name="Tangrot J."/>
            <person name="Rosling A."/>
        </authorList>
    </citation>
    <scope>NUCLEOTIDE SEQUENCE</scope>
    <source>
        <strain evidence="2">Wild A</strain>
    </source>
</reference>
<comment type="caution">
    <text evidence="2">The sequence shown here is derived from an EMBL/GenBank/DDBJ whole genome shotgun (WGS) entry which is preliminary data.</text>
</comment>
<accession>A0A9W4TAC1</accession>
<feature type="domain" description="Phenylalanyl tRNA synthetase beta chain core" evidence="1">
    <location>
        <begin position="110"/>
        <end position="159"/>
    </location>
</feature>
<dbReference type="Gene3D" id="3.30.56.10">
    <property type="match status" value="1"/>
</dbReference>